<evidence type="ECO:0000313" key="2">
    <source>
        <dbReference type="EMBL" id="GHO42052.1"/>
    </source>
</evidence>
<reference evidence="2" key="1">
    <citation type="submission" date="2020-10" db="EMBL/GenBank/DDBJ databases">
        <title>Taxonomic study of unclassified bacteria belonging to the class Ktedonobacteria.</title>
        <authorList>
            <person name="Yabe S."/>
            <person name="Wang C.M."/>
            <person name="Zheng Y."/>
            <person name="Sakai Y."/>
            <person name="Cavaletti L."/>
            <person name="Monciardini P."/>
            <person name="Donadio S."/>
        </authorList>
    </citation>
    <scope>NUCLEOTIDE SEQUENCE</scope>
    <source>
        <strain evidence="2">SOSP1-1</strain>
    </source>
</reference>
<gene>
    <name evidence="2" type="ORF">KSX_02150</name>
</gene>
<feature type="transmembrane region" description="Helical" evidence="1">
    <location>
        <begin position="114"/>
        <end position="132"/>
    </location>
</feature>
<keyword evidence="1" id="KW-0812">Transmembrane</keyword>
<evidence type="ECO:0000313" key="3">
    <source>
        <dbReference type="Proteomes" id="UP000612362"/>
    </source>
</evidence>
<evidence type="ECO:0000256" key="1">
    <source>
        <dbReference type="SAM" id="Phobius"/>
    </source>
</evidence>
<dbReference type="Proteomes" id="UP000612362">
    <property type="component" value="Unassembled WGS sequence"/>
</dbReference>
<keyword evidence="3" id="KW-1185">Reference proteome</keyword>
<protein>
    <submittedName>
        <fullName evidence="2">Uncharacterized protein</fullName>
    </submittedName>
</protein>
<organism evidence="2 3">
    <name type="scientific">Ktedonospora formicarum</name>
    <dbReference type="NCBI Taxonomy" id="2778364"/>
    <lineage>
        <taxon>Bacteria</taxon>
        <taxon>Bacillati</taxon>
        <taxon>Chloroflexota</taxon>
        <taxon>Ktedonobacteria</taxon>
        <taxon>Ktedonobacterales</taxon>
        <taxon>Ktedonobacteraceae</taxon>
        <taxon>Ktedonospora</taxon>
    </lineage>
</organism>
<feature type="transmembrane region" description="Helical" evidence="1">
    <location>
        <begin position="59"/>
        <end position="78"/>
    </location>
</feature>
<proteinExistence type="predicted"/>
<feature type="transmembrane region" description="Helical" evidence="1">
    <location>
        <begin position="90"/>
        <end position="108"/>
    </location>
</feature>
<keyword evidence="1" id="KW-1133">Transmembrane helix</keyword>
<dbReference type="EMBL" id="BNJF01000001">
    <property type="protein sequence ID" value="GHO42052.1"/>
    <property type="molecule type" value="Genomic_DNA"/>
</dbReference>
<dbReference type="AlphaFoldDB" id="A0A8J3HWN8"/>
<keyword evidence="1" id="KW-0472">Membrane</keyword>
<comment type="caution">
    <text evidence="2">The sequence shown here is derived from an EMBL/GenBank/DDBJ whole genome shotgun (WGS) entry which is preliminary data.</text>
</comment>
<dbReference type="RefSeq" id="WP_220191643.1">
    <property type="nucleotide sequence ID" value="NZ_BNJF01000001.1"/>
</dbReference>
<sequence>MTNSSSFPAKTAHTRNIVSWRDRTAMVLMLLAFAGALFSFLSGLGESVAASPITQVVEIWRTYGFGLFSGLFLLLAFFPRRYPGIWELAILNKAALAFTGLILLGHGTKDASTILFFDGALTLIIALAYILTRGYSGWATFKTAQTK</sequence>
<accession>A0A8J3HWN8</accession>
<name>A0A8J3HWN8_9CHLR</name>